<protein>
    <submittedName>
        <fullName evidence="2">Uncharacterized protein</fullName>
    </submittedName>
</protein>
<name>A0A6A6VFT8_9PLEO</name>
<accession>A0A6A6VFT8</accession>
<dbReference type="EMBL" id="MU006566">
    <property type="protein sequence ID" value="KAF2749462.1"/>
    <property type="molecule type" value="Genomic_DNA"/>
</dbReference>
<dbReference type="AlphaFoldDB" id="A0A6A6VFT8"/>
<sequence>MSSLHGSTPRPRVSPCPRPAPSSPAPPPPPPPRMSSLRTRAPGRSPFPFRNKLTHFQHRLCGCYGKTPSRRWDILFVQMVMEECRCGFRCGFFWSWE</sequence>
<evidence type="ECO:0000313" key="3">
    <source>
        <dbReference type="Proteomes" id="UP000799440"/>
    </source>
</evidence>
<gene>
    <name evidence="2" type="ORF">M011DRAFT_308919</name>
</gene>
<feature type="compositionally biased region" description="Pro residues" evidence="1">
    <location>
        <begin position="12"/>
        <end position="33"/>
    </location>
</feature>
<feature type="region of interest" description="Disordered" evidence="1">
    <location>
        <begin position="1"/>
        <end position="49"/>
    </location>
</feature>
<reference evidence="2" key="1">
    <citation type="journal article" date="2020" name="Stud. Mycol.">
        <title>101 Dothideomycetes genomes: a test case for predicting lifestyles and emergence of pathogens.</title>
        <authorList>
            <person name="Haridas S."/>
            <person name="Albert R."/>
            <person name="Binder M."/>
            <person name="Bloem J."/>
            <person name="Labutti K."/>
            <person name="Salamov A."/>
            <person name="Andreopoulos B."/>
            <person name="Baker S."/>
            <person name="Barry K."/>
            <person name="Bills G."/>
            <person name="Bluhm B."/>
            <person name="Cannon C."/>
            <person name="Castanera R."/>
            <person name="Culley D."/>
            <person name="Daum C."/>
            <person name="Ezra D."/>
            <person name="Gonzalez J."/>
            <person name="Henrissat B."/>
            <person name="Kuo A."/>
            <person name="Liang C."/>
            <person name="Lipzen A."/>
            <person name="Lutzoni F."/>
            <person name="Magnuson J."/>
            <person name="Mondo S."/>
            <person name="Nolan M."/>
            <person name="Ohm R."/>
            <person name="Pangilinan J."/>
            <person name="Park H.-J."/>
            <person name="Ramirez L."/>
            <person name="Alfaro M."/>
            <person name="Sun H."/>
            <person name="Tritt A."/>
            <person name="Yoshinaga Y."/>
            <person name="Zwiers L.-H."/>
            <person name="Turgeon B."/>
            <person name="Goodwin S."/>
            <person name="Spatafora J."/>
            <person name="Crous P."/>
            <person name="Grigoriev I."/>
        </authorList>
    </citation>
    <scope>NUCLEOTIDE SEQUENCE</scope>
    <source>
        <strain evidence="2">CBS 119925</strain>
    </source>
</reference>
<proteinExistence type="predicted"/>
<organism evidence="2 3">
    <name type="scientific">Sporormia fimetaria CBS 119925</name>
    <dbReference type="NCBI Taxonomy" id="1340428"/>
    <lineage>
        <taxon>Eukaryota</taxon>
        <taxon>Fungi</taxon>
        <taxon>Dikarya</taxon>
        <taxon>Ascomycota</taxon>
        <taxon>Pezizomycotina</taxon>
        <taxon>Dothideomycetes</taxon>
        <taxon>Pleosporomycetidae</taxon>
        <taxon>Pleosporales</taxon>
        <taxon>Sporormiaceae</taxon>
        <taxon>Sporormia</taxon>
    </lineage>
</organism>
<keyword evidence="3" id="KW-1185">Reference proteome</keyword>
<evidence type="ECO:0000313" key="2">
    <source>
        <dbReference type="EMBL" id="KAF2749462.1"/>
    </source>
</evidence>
<evidence type="ECO:0000256" key="1">
    <source>
        <dbReference type="SAM" id="MobiDB-lite"/>
    </source>
</evidence>
<dbReference type="Proteomes" id="UP000799440">
    <property type="component" value="Unassembled WGS sequence"/>
</dbReference>